<gene>
    <name evidence="2" type="ORF">OSB1V03_LOCUS949</name>
</gene>
<accession>A0A7R9KCV3</accession>
<evidence type="ECO:0000313" key="3">
    <source>
        <dbReference type="Proteomes" id="UP000759131"/>
    </source>
</evidence>
<proteinExistence type="predicted"/>
<feature type="region of interest" description="Disordered" evidence="1">
    <location>
        <begin position="184"/>
        <end position="222"/>
    </location>
</feature>
<name>A0A7R9KCV3_9ACAR</name>
<dbReference type="OrthoDB" id="66620at2759"/>
<feature type="compositionally biased region" description="Polar residues" evidence="1">
    <location>
        <begin position="198"/>
        <end position="213"/>
    </location>
</feature>
<protein>
    <submittedName>
        <fullName evidence="2">Uncharacterized protein</fullName>
    </submittedName>
</protein>
<dbReference type="AlphaFoldDB" id="A0A7R9KCV3"/>
<sequence length="287" mass="32739">MDNITKLYSMWDSEARKYSTPYSGANGFNNSEDLHAWSIYRQNLNADFSESALGVNKSNNSERPFGNFQLKETTVNNILNHPKYGPRFKNQDAYTYLRFGLPRVKTTQSEIGGGVKRGEGITSASGTHPTNGHIRANHHMNTDSSNASDSPYMERKEAKRTWKSDPDLLRTHTESALMTSHYERNHRHNHQRPESKHITSQSLISGNNKSQSETDLRFPNSKMNGAKNEGFSLSKMDMSGLIPAKHPHLIVSGLYYELDKSSTWRRLCGVRRQKLKCCFKYAWNSMN</sequence>
<dbReference type="EMBL" id="CAJPIZ010000245">
    <property type="protein sequence ID" value="CAG2100893.1"/>
    <property type="molecule type" value="Genomic_DNA"/>
</dbReference>
<dbReference type="Proteomes" id="UP000759131">
    <property type="component" value="Unassembled WGS sequence"/>
</dbReference>
<feature type="region of interest" description="Disordered" evidence="1">
    <location>
        <begin position="110"/>
        <end position="150"/>
    </location>
</feature>
<evidence type="ECO:0000313" key="2">
    <source>
        <dbReference type="EMBL" id="CAD7620463.1"/>
    </source>
</evidence>
<reference evidence="2" key="1">
    <citation type="submission" date="2020-11" db="EMBL/GenBank/DDBJ databases">
        <authorList>
            <person name="Tran Van P."/>
        </authorList>
    </citation>
    <scope>NUCLEOTIDE SEQUENCE</scope>
</reference>
<evidence type="ECO:0000256" key="1">
    <source>
        <dbReference type="SAM" id="MobiDB-lite"/>
    </source>
</evidence>
<organism evidence="2">
    <name type="scientific">Medioppia subpectinata</name>
    <dbReference type="NCBI Taxonomy" id="1979941"/>
    <lineage>
        <taxon>Eukaryota</taxon>
        <taxon>Metazoa</taxon>
        <taxon>Ecdysozoa</taxon>
        <taxon>Arthropoda</taxon>
        <taxon>Chelicerata</taxon>
        <taxon>Arachnida</taxon>
        <taxon>Acari</taxon>
        <taxon>Acariformes</taxon>
        <taxon>Sarcoptiformes</taxon>
        <taxon>Oribatida</taxon>
        <taxon>Brachypylina</taxon>
        <taxon>Oppioidea</taxon>
        <taxon>Oppiidae</taxon>
        <taxon>Medioppia</taxon>
    </lineage>
</organism>
<dbReference type="EMBL" id="OC854820">
    <property type="protein sequence ID" value="CAD7620463.1"/>
    <property type="molecule type" value="Genomic_DNA"/>
</dbReference>
<keyword evidence="3" id="KW-1185">Reference proteome</keyword>